<sequence>MQLMSTCNRPVTASLETSALRKRAGAPQRLPRAPAVRAAATLAADEQAAVSLGFVCEHPSQLQASNLVPALQTVLLSLHQRPSSRGWERAVLASPLLVGLLSWATQLLEQTAAAAALGPEAPLLVLEALSHLGSASTALEPNGAATRQAQHCRRLWRHAHACLGDAADEAGVWTLLNRDLMTPDMIVRYYEACARGALLAGTPTKSRGLGLLLRSHLHNKRFTTDECVRLLTAWAQLRRRMPFNPDSYNFADLSACLAASAGQLNVAQLQLVAAAAPAFQWPVYRSMPLLHAVCREAVHRSMAGTMQLPAAQRTLAAAVKGVAAMHPRLAHDLQAATCEWMRDAPTAAPAAPTAAAPAAAAPVPAEAPDCGNNAVALPCVGPTLSPLVGTTHA</sequence>
<dbReference type="GeneID" id="17354118"/>
<evidence type="ECO:0000313" key="1">
    <source>
        <dbReference type="EMBL" id="EFN54537.1"/>
    </source>
</evidence>
<dbReference type="OrthoDB" id="513828at2759"/>
<evidence type="ECO:0000313" key="2">
    <source>
        <dbReference type="Proteomes" id="UP000008141"/>
    </source>
</evidence>
<keyword evidence="2" id="KW-1185">Reference proteome</keyword>
<organism evidence="2">
    <name type="scientific">Chlorella variabilis</name>
    <name type="common">Green alga</name>
    <dbReference type="NCBI Taxonomy" id="554065"/>
    <lineage>
        <taxon>Eukaryota</taxon>
        <taxon>Viridiplantae</taxon>
        <taxon>Chlorophyta</taxon>
        <taxon>core chlorophytes</taxon>
        <taxon>Trebouxiophyceae</taxon>
        <taxon>Chlorellales</taxon>
        <taxon>Chlorellaceae</taxon>
        <taxon>Chlorella clade</taxon>
        <taxon>Chlorella</taxon>
    </lineage>
</organism>
<dbReference type="STRING" id="554065.E1ZHX8"/>
<dbReference type="EMBL" id="GL433847">
    <property type="protein sequence ID" value="EFN54537.1"/>
    <property type="molecule type" value="Genomic_DNA"/>
</dbReference>
<proteinExistence type="predicted"/>
<dbReference type="Proteomes" id="UP000008141">
    <property type="component" value="Unassembled WGS sequence"/>
</dbReference>
<dbReference type="KEGG" id="cvr:CHLNCDRAFT_135303"/>
<name>E1ZHX8_CHLVA</name>
<accession>E1ZHX8</accession>
<dbReference type="InParanoid" id="E1ZHX8"/>
<protein>
    <submittedName>
        <fullName evidence="1">Expressed protein</fullName>
    </submittedName>
</protein>
<dbReference type="AlphaFoldDB" id="E1ZHX8"/>
<dbReference type="RefSeq" id="XP_005846639.1">
    <property type="nucleotide sequence ID" value="XM_005846577.1"/>
</dbReference>
<reference evidence="1 2" key="1">
    <citation type="journal article" date="2010" name="Plant Cell">
        <title>The Chlorella variabilis NC64A genome reveals adaptation to photosymbiosis, coevolution with viruses, and cryptic sex.</title>
        <authorList>
            <person name="Blanc G."/>
            <person name="Duncan G."/>
            <person name="Agarkova I."/>
            <person name="Borodovsky M."/>
            <person name="Gurnon J."/>
            <person name="Kuo A."/>
            <person name="Lindquist E."/>
            <person name="Lucas S."/>
            <person name="Pangilinan J."/>
            <person name="Polle J."/>
            <person name="Salamov A."/>
            <person name="Terry A."/>
            <person name="Yamada T."/>
            <person name="Dunigan D.D."/>
            <person name="Grigoriev I.V."/>
            <person name="Claverie J.M."/>
            <person name="Van Etten J.L."/>
        </authorList>
    </citation>
    <scope>NUCLEOTIDE SEQUENCE [LARGE SCALE GENOMIC DNA]</scope>
    <source>
        <strain evidence="1 2">NC64A</strain>
    </source>
</reference>
<gene>
    <name evidence="1" type="ORF">CHLNCDRAFT_135303</name>
</gene>